<sequence>MGRTSVKLPGFCLNRISTHVRVRPPPQDEKPISDSIKTEQVAECLRKRETPEKRNGDFQAQNGDLKAKNGDSKEKTEVGFGRTIMIVVDSSPEAKGALQWALSHSVQSDDTLILLHVLKPSKQGEETKMEMNPKNYELPNSLKNLCLIRKPELKVEVVVLEGREKGATIIAEAKREGVSLLVLGQKKRPIVMWRLLLNWAGTRNNNNRNGGLGVVDYCIQNADCLTVAVRRKGRKVGGYLITTRRQKNFWLLA</sequence>
<dbReference type="OMA" id="RRHKDFW"/>
<dbReference type="InterPro" id="IPR014729">
    <property type="entry name" value="Rossmann-like_a/b/a_fold"/>
</dbReference>
<evidence type="ECO:0000259" key="2">
    <source>
        <dbReference type="Pfam" id="PF00582"/>
    </source>
</evidence>
<feature type="compositionally biased region" description="Basic and acidic residues" evidence="1">
    <location>
        <begin position="47"/>
        <end position="56"/>
    </location>
</feature>
<name>U5DBN1_AMBTC</name>
<dbReference type="SUPFAM" id="SSF52402">
    <property type="entry name" value="Adenine nucleotide alpha hydrolases-like"/>
    <property type="match status" value="1"/>
</dbReference>
<dbReference type="CDD" id="cd00293">
    <property type="entry name" value="USP-like"/>
    <property type="match status" value="1"/>
</dbReference>
<protein>
    <recommendedName>
        <fullName evidence="2">UspA domain-containing protein</fullName>
    </recommendedName>
</protein>
<dbReference type="Gramene" id="ERN17818">
    <property type="protein sequence ID" value="ERN17818"/>
    <property type="gene ID" value="AMTR_s00047p00177090"/>
</dbReference>
<keyword evidence="4" id="KW-1185">Reference proteome</keyword>
<evidence type="ECO:0000313" key="3">
    <source>
        <dbReference type="EMBL" id="ERN17818.1"/>
    </source>
</evidence>
<dbReference type="Pfam" id="PF00582">
    <property type="entry name" value="Usp"/>
    <property type="match status" value="1"/>
</dbReference>
<accession>U5DBN1</accession>
<dbReference type="OrthoDB" id="1667873at2759"/>
<evidence type="ECO:0000313" key="4">
    <source>
        <dbReference type="Proteomes" id="UP000017836"/>
    </source>
</evidence>
<gene>
    <name evidence="3" type="ORF">AMTR_s00047p00177090</name>
</gene>
<dbReference type="InterPro" id="IPR006016">
    <property type="entry name" value="UspA"/>
</dbReference>
<proteinExistence type="predicted"/>
<dbReference type="EMBL" id="KI392311">
    <property type="protein sequence ID" value="ERN17818.1"/>
    <property type="molecule type" value="Genomic_DNA"/>
</dbReference>
<dbReference type="Gene3D" id="3.40.50.620">
    <property type="entry name" value="HUPs"/>
    <property type="match status" value="1"/>
</dbReference>
<dbReference type="STRING" id="13333.U5DBN1"/>
<feature type="region of interest" description="Disordered" evidence="1">
    <location>
        <begin position="47"/>
        <end position="74"/>
    </location>
</feature>
<dbReference type="eggNOG" id="ENOG502QUPJ">
    <property type="taxonomic scope" value="Eukaryota"/>
</dbReference>
<reference evidence="4" key="1">
    <citation type="journal article" date="2013" name="Science">
        <title>The Amborella genome and the evolution of flowering plants.</title>
        <authorList>
            <consortium name="Amborella Genome Project"/>
        </authorList>
    </citation>
    <scope>NUCLEOTIDE SEQUENCE [LARGE SCALE GENOMIC DNA]</scope>
</reference>
<organism evidence="3 4">
    <name type="scientific">Amborella trichopoda</name>
    <dbReference type="NCBI Taxonomy" id="13333"/>
    <lineage>
        <taxon>Eukaryota</taxon>
        <taxon>Viridiplantae</taxon>
        <taxon>Streptophyta</taxon>
        <taxon>Embryophyta</taxon>
        <taxon>Tracheophyta</taxon>
        <taxon>Spermatophyta</taxon>
        <taxon>Magnoliopsida</taxon>
        <taxon>Amborellales</taxon>
        <taxon>Amborellaceae</taxon>
        <taxon>Amborella</taxon>
    </lineage>
</organism>
<feature type="domain" description="UspA" evidence="2">
    <location>
        <begin position="82"/>
        <end position="189"/>
    </location>
</feature>
<evidence type="ECO:0000256" key="1">
    <source>
        <dbReference type="SAM" id="MobiDB-lite"/>
    </source>
</evidence>
<dbReference type="AlphaFoldDB" id="U5DBN1"/>
<dbReference type="HOGENOM" id="CLU_076222_3_0_1"/>
<dbReference type="Proteomes" id="UP000017836">
    <property type="component" value="Unassembled WGS sequence"/>
</dbReference>
<feature type="compositionally biased region" description="Basic and acidic residues" evidence="1">
    <location>
        <begin position="65"/>
        <end position="74"/>
    </location>
</feature>
<dbReference type="PANTHER" id="PTHR47000:SF1">
    <property type="entry name" value="ADENINE NUCLEOTIDE ALPHA HYDROLASES-LIKE SUPERFAMILY PROTEIN"/>
    <property type="match status" value="1"/>
</dbReference>
<dbReference type="PANTHER" id="PTHR47000">
    <property type="entry name" value="ADENINE NUCLEOTIDE ALPHA HYDROLASES-LIKE SUPERFAMILY PROTEIN"/>
    <property type="match status" value="1"/>
</dbReference>